<evidence type="ECO:0000313" key="1">
    <source>
        <dbReference type="EMBL" id="GAG69430.1"/>
    </source>
</evidence>
<dbReference type="AlphaFoldDB" id="X0ZIG8"/>
<reference evidence="1" key="1">
    <citation type="journal article" date="2014" name="Front. Microbiol.">
        <title>High frequency of phylogenetically diverse reductive dehalogenase-homologous genes in deep subseafloor sedimentary metagenomes.</title>
        <authorList>
            <person name="Kawai M."/>
            <person name="Futagami T."/>
            <person name="Toyoda A."/>
            <person name="Takaki Y."/>
            <person name="Nishi S."/>
            <person name="Hori S."/>
            <person name="Arai W."/>
            <person name="Tsubouchi T."/>
            <person name="Morono Y."/>
            <person name="Uchiyama I."/>
            <person name="Ito T."/>
            <person name="Fujiyama A."/>
            <person name="Inagaki F."/>
            <person name="Takami H."/>
        </authorList>
    </citation>
    <scope>NUCLEOTIDE SEQUENCE</scope>
    <source>
        <strain evidence="1">Expedition CK06-06</strain>
    </source>
</reference>
<organism evidence="1">
    <name type="scientific">marine sediment metagenome</name>
    <dbReference type="NCBI Taxonomy" id="412755"/>
    <lineage>
        <taxon>unclassified sequences</taxon>
        <taxon>metagenomes</taxon>
        <taxon>ecological metagenomes</taxon>
    </lineage>
</organism>
<comment type="caution">
    <text evidence="1">The sequence shown here is derived from an EMBL/GenBank/DDBJ whole genome shotgun (WGS) entry which is preliminary data.</text>
</comment>
<protein>
    <submittedName>
        <fullName evidence="1">Uncharacterized protein</fullName>
    </submittedName>
</protein>
<gene>
    <name evidence="1" type="ORF">S01H4_01495</name>
</gene>
<dbReference type="EMBL" id="BART01000274">
    <property type="protein sequence ID" value="GAG69430.1"/>
    <property type="molecule type" value="Genomic_DNA"/>
</dbReference>
<sequence length="91" mass="10429">MKKLIILLIIVLAGIFFINILSDTSNTQDATLASIVSYIDTEISNMTQDEINRLAERITTEELEDAKILTRQWEALIKIATEVNKIMLERY</sequence>
<name>X0ZIG8_9ZZZZ</name>
<proteinExistence type="predicted"/>
<accession>X0ZIG8</accession>